<evidence type="ECO:0000256" key="8">
    <source>
        <dbReference type="PIRNR" id="PIRNR006351"/>
    </source>
</evidence>
<dbReference type="Proteomes" id="UP001290462">
    <property type="component" value="Unassembled WGS sequence"/>
</dbReference>
<feature type="transmembrane region" description="Helical" evidence="9">
    <location>
        <begin position="97"/>
        <end position="116"/>
    </location>
</feature>
<dbReference type="InterPro" id="IPR003352">
    <property type="entry name" value="PTS_EIIC"/>
</dbReference>
<dbReference type="GO" id="GO:0005886">
    <property type="term" value="C:plasma membrane"/>
    <property type="evidence" value="ECO:0007669"/>
    <property type="project" value="UniProtKB-SubCell"/>
</dbReference>
<dbReference type="InterPro" id="IPR004796">
    <property type="entry name" value="PTS_IIC_cello"/>
</dbReference>
<evidence type="ECO:0000256" key="4">
    <source>
        <dbReference type="ARBA" id="ARBA00022597"/>
    </source>
</evidence>
<comment type="caution">
    <text evidence="11">The sequence shown here is derived from an EMBL/GenBank/DDBJ whole genome shotgun (WGS) entry which is preliminary data.</text>
</comment>
<feature type="transmembrane region" description="Helical" evidence="9">
    <location>
        <begin position="392"/>
        <end position="412"/>
    </location>
</feature>
<evidence type="ECO:0000256" key="2">
    <source>
        <dbReference type="ARBA" id="ARBA00022448"/>
    </source>
</evidence>
<feature type="transmembrane region" description="Helical" evidence="9">
    <location>
        <begin position="30"/>
        <end position="50"/>
    </location>
</feature>
<feature type="transmembrane region" description="Helical" evidence="9">
    <location>
        <begin position="136"/>
        <end position="156"/>
    </location>
</feature>
<evidence type="ECO:0000259" key="10">
    <source>
        <dbReference type="PROSITE" id="PS51105"/>
    </source>
</evidence>
<keyword evidence="3 8" id="KW-1003">Cell membrane</keyword>
<gene>
    <name evidence="11" type="ORF">RAK27_14985</name>
</gene>
<evidence type="ECO:0000256" key="5">
    <source>
        <dbReference type="ARBA" id="ARBA00022692"/>
    </source>
</evidence>
<name>A0AAW9KA40_CARML</name>
<evidence type="ECO:0000256" key="3">
    <source>
        <dbReference type="ARBA" id="ARBA00022475"/>
    </source>
</evidence>
<evidence type="ECO:0000256" key="9">
    <source>
        <dbReference type="SAM" id="Phobius"/>
    </source>
</evidence>
<keyword evidence="2 8" id="KW-0813">Transport</keyword>
<feature type="transmembrane region" description="Helical" evidence="9">
    <location>
        <begin position="177"/>
        <end position="197"/>
    </location>
</feature>
<evidence type="ECO:0000313" key="12">
    <source>
        <dbReference type="Proteomes" id="UP001290462"/>
    </source>
</evidence>
<feature type="transmembrane region" description="Helical" evidence="9">
    <location>
        <begin position="330"/>
        <end position="352"/>
    </location>
</feature>
<dbReference type="GO" id="GO:0009401">
    <property type="term" value="P:phosphoenolpyruvate-dependent sugar phosphotransferase system"/>
    <property type="evidence" value="ECO:0007669"/>
    <property type="project" value="InterPro"/>
</dbReference>
<feature type="transmembrane region" description="Helical" evidence="9">
    <location>
        <begin position="290"/>
        <end position="310"/>
    </location>
</feature>
<comment type="subcellular location">
    <subcellularLocation>
        <location evidence="1">Cell membrane</location>
        <topology evidence="1">Multi-pass membrane protein</topology>
    </subcellularLocation>
</comment>
<evidence type="ECO:0000256" key="7">
    <source>
        <dbReference type="ARBA" id="ARBA00023136"/>
    </source>
</evidence>
<reference evidence="11" key="1">
    <citation type="submission" date="2023-08" db="EMBL/GenBank/DDBJ databases">
        <title>Genomic characterization of piscicolin 126 produced by Carnobacterium maltaromaticum CM22 strain isolated from salmon (Salmo salar).</title>
        <authorList>
            <person name="Gonzalez-Gragera E."/>
            <person name="Garcia-Lopez J.D."/>
            <person name="Teso-Perez C."/>
            <person name="Gimenez-Hernandez I."/>
            <person name="Peralta-Sanchez J.M."/>
            <person name="Valdivia E."/>
            <person name="Montalban-Lopez M."/>
            <person name="Martin-Platero A.M."/>
            <person name="Banos A."/>
            <person name="Martinez-Bueno M."/>
        </authorList>
    </citation>
    <scope>NUCLEOTIDE SEQUENCE</scope>
    <source>
        <strain evidence="11">CM22</strain>
    </source>
</reference>
<dbReference type="Pfam" id="PF02378">
    <property type="entry name" value="PTS_EIIC"/>
    <property type="match status" value="1"/>
</dbReference>
<dbReference type="GO" id="GO:0008982">
    <property type="term" value="F:protein-N(PI)-phosphohistidine-sugar phosphotransferase activity"/>
    <property type="evidence" value="ECO:0007669"/>
    <property type="project" value="UniProtKB-UniRule"/>
</dbReference>
<keyword evidence="7 8" id="KW-0472">Membrane</keyword>
<protein>
    <recommendedName>
        <fullName evidence="8">Permease IIC component</fullName>
    </recommendedName>
</protein>
<keyword evidence="4 8" id="KW-0762">Sugar transport</keyword>
<dbReference type="InterPro" id="IPR004501">
    <property type="entry name" value="PTS_EIIC_3"/>
</dbReference>
<keyword evidence="6 9" id="KW-1133">Transmembrane helix</keyword>
<organism evidence="11 12">
    <name type="scientific">Carnobacterium maltaromaticum</name>
    <name type="common">Carnobacterium piscicola</name>
    <dbReference type="NCBI Taxonomy" id="2751"/>
    <lineage>
        <taxon>Bacteria</taxon>
        <taxon>Bacillati</taxon>
        <taxon>Bacillota</taxon>
        <taxon>Bacilli</taxon>
        <taxon>Lactobacillales</taxon>
        <taxon>Carnobacteriaceae</taxon>
        <taxon>Carnobacterium</taxon>
    </lineage>
</organism>
<evidence type="ECO:0000256" key="6">
    <source>
        <dbReference type="ARBA" id="ARBA00022989"/>
    </source>
</evidence>
<dbReference type="PROSITE" id="PS51105">
    <property type="entry name" value="PTS_EIIC_TYPE_3"/>
    <property type="match status" value="1"/>
</dbReference>
<dbReference type="EMBL" id="JAVBVO010000004">
    <property type="protein sequence ID" value="MDZ5759966.1"/>
    <property type="molecule type" value="Genomic_DNA"/>
</dbReference>
<dbReference type="GeneID" id="83604591"/>
<dbReference type="NCBIfam" id="TIGR00410">
    <property type="entry name" value="lacE"/>
    <property type="match status" value="1"/>
</dbReference>
<comment type="function">
    <text evidence="8">The phosphoenolpyruvate-dependent sugar phosphotransferase system (PTS), a major carbohydrate active -transport system, catalyzes the phosphorylation of incoming sugar substrates concomitant with their translocation across the cell membrane.</text>
</comment>
<dbReference type="PIRSF" id="PIRSF006351">
    <property type="entry name" value="PTS_EIIC-Cellobiose"/>
    <property type="match status" value="1"/>
</dbReference>
<keyword evidence="5 9" id="KW-0812">Transmembrane</keyword>
<feature type="domain" description="PTS EIIC type-3" evidence="10">
    <location>
        <begin position="5"/>
        <end position="414"/>
    </location>
</feature>
<accession>A0AAW9KA40</accession>
<evidence type="ECO:0000313" key="11">
    <source>
        <dbReference type="EMBL" id="MDZ5759966.1"/>
    </source>
</evidence>
<evidence type="ECO:0000256" key="1">
    <source>
        <dbReference type="ARBA" id="ARBA00004651"/>
    </source>
</evidence>
<dbReference type="InterPro" id="IPR051088">
    <property type="entry name" value="PTS_Sugar-EIIC/EIIB"/>
</dbReference>
<dbReference type="AlphaFoldDB" id="A0AAW9KA40"/>
<feature type="transmembrane region" description="Helical" evidence="9">
    <location>
        <begin position="70"/>
        <end position="90"/>
    </location>
</feature>
<dbReference type="RefSeq" id="WP_010049993.1">
    <property type="nucleotide sequence ID" value="NZ_JAVBVO010000004.1"/>
</dbReference>
<feature type="transmembrane region" description="Helical" evidence="9">
    <location>
        <begin position="359"/>
        <end position="380"/>
    </location>
</feature>
<dbReference type="PANTHER" id="PTHR33989:SF4">
    <property type="entry name" value="PTS SYSTEM N,N'-DIACETYLCHITOBIOSE-SPECIFIC EIIC COMPONENT"/>
    <property type="match status" value="1"/>
</dbReference>
<sequence length="432" mass="46891">MGNWINTKLIPQILKFINVKPIVALKNGMLYTMPFTIVGSVFLLLANLPVESWAKWVTDSGFGAYFNQAYGASFAIMAIFAVMGIAYSYVKSEGYEGMAAGMIALVIFILTMSSSITDPETSVTIGNIINKDWTGGKGMISAIIIGLIVGSVYSWFMKRDIRIKLPESVPENVANSFTALIPAAVLITGSLGVYIFFDKVFNLTMIEWIYKVIQTPLQGITDSFGGALMIAFLVPFLWFFGVHGSTIVGGIMGSLLQTNSLENQAIIDSGKELTLANGGHIVTQQFMDQFLTVTGAGMTIGIVVFMVFFAKSAQFKELGKMSLAPAIFNINEPIIFATPIVMNPLMVIPFIATPVVSATITYFALYSGLVPLFTAVQVPWTTPPIISGLLIGGWRAAVLQLVVLVIGFFIYLPFIRKVDSMNIDVEAGKPIV</sequence>
<proteinExistence type="predicted"/>
<feature type="transmembrane region" description="Helical" evidence="9">
    <location>
        <begin position="224"/>
        <end position="242"/>
    </location>
</feature>
<dbReference type="PANTHER" id="PTHR33989">
    <property type="match status" value="1"/>
</dbReference>
<dbReference type="GO" id="GO:1901264">
    <property type="term" value="P:carbohydrate derivative transport"/>
    <property type="evidence" value="ECO:0007669"/>
    <property type="project" value="TreeGrafter"/>
</dbReference>